<dbReference type="PANTHER" id="PTHR24102:SF18">
    <property type="entry name" value="PHD FINGER PROTEIN 21B"/>
    <property type="match status" value="1"/>
</dbReference>
<dbReference type="InterPro" id="IPR011011">
    <property type="entry name" value="Znf_FYVE_PHD"/>
</dbReference>
<dbReference type="PANTHER" id="PTHR24102">
    <property type="entry name" value="PHD FINGER PROTEIN"/>
    <property type="match status" value="1"/>
</dbReference>
<dbReference type="InterPro" id="IPR013083">
    <property type="entry name" value="Znf_RING/FYVE/PHD"/>
</dbReference>
<keyword evidence="2 4" id="KW-0863">Zinc-finger</keyword>
<proteinExistence type="predicted"/>
<dbReference type="SMR" id="A0A5F9CIK0"/>
<sequence length="342" mass="35910">MHLPGLGHTEHLASAYIQEWSPRLVVTRQGVQEPRLLSGHSPSLHGSAPGKMSAVAHPAPGIQVSGPIQTPRGTSPGRSGTPFIATLAQSLVRAGKAGGRGEELNRPAPRPPWVSPSWPRPLFQSEITHDERCAACKRGAGLQPCGTCPCAYHLGCLDPPLKTPPKGVWLCPKCQQKALKRHEGVPWSGMLAIVHSCATHKTGEASLGAAPLPPGLGSFGTSGSWVGAGALRPELCRGTGTRGSGHFPSRGQASARPSCHCPAFSVPVKEEEKQKLLQRGSELRSEHQQLGERDRQLASAVKVRRGGRALPLEPGCGARAGRAGAAPGARLWSRSRAGGHCP</sequence>
<evidence type="ECO:0000256" key="4">
    <source>
        <dbReference type="PROSITE-ProRule" id="PRU00146"/>
    </source>
</evidence>
<dbReference type="Pfam" id="PF00628">
    <property type="entry name" value="PHD"/>
    <property type="match status" value="1"/>
</dbReference>
<keyword evidence="8" id="KW-1185">Reference proteome</keyword>
<feature type="compositionally biased region" description="Low complexity" evidence="5">
    <location>
        <begin position="314"/>
        <end position="330"/>
    </location>
</feature>
<keyword evidence="1" id="KW-0479">Metal-binding</keyword>
<dbReference type="SMART" id="SM00249">
    <property type="entry name" value="PHD"/>
    <property type="match status" value="1"/>
</dbReference>
<reference evidence="7" key="3">
    <citation type="submission" date="2025-09" db="UniProtKB">
        <authorList>
            <consortium name="Ensembl"/>
        </authorList>
    </citation>
    <scope>IDENTIFICATION</scope>
    <source>
        <strain evidence="7">Thorbecke</strain>
    </source>
</reference>
<dbReference type="Bgee" id="ENSOCUG00000031504">
    <property type="expression patterns" value="Expressed in embryo and 6 other cell types or tissues"/>
</dbReference>
<evidence type="ECO:0000256" key="1">
    <source>
        <dbReference type="ARBA" id="ARBA00022723"/>
    </source>
</evidence>
<dbReference type="STRING" id="9986.ENSOCUP00000033407"/>
<dbReference type="GO" id="GO:0008270">
    <property type="term" value="F:zinc ion binding"/>
    <property type="evidence" value="ECO:0007669"/>
    <property type="project" value="UniProtKB-KW"/>
</dbReference>
<feature type="region of interest" description="Disordered" evidence="5">
    <location>
        <begin position="309"/>
        <end position="342"/>
    </location>
</feature>
<dbReference type="Ensembl" id="ENSOCUT00000040059.1">
    <property type="protein sequence ID" value="ENSOCUP00000033407.1"/>
    <property type="gene ID" value="ENSOCUG00000031504.1"/>
</dbReference>
<feature type="domain" description="PHD-type" evidence="6">
    <location>
        <begin position="130"/>
        <end position="177"/>
    </location>
</feature>
<dbReference type="SUPFAM" id="SSF57903">
    <property type="entry name" value="FYVE/PHD zinc finger"/>
    <property type="match status" value="1"/>
</dbReference>
<dbReference type="Gene3D" id="3.30.40.10">
    <property type="entry name" value="Zinc/RING finger domain, C3HC4 (zinc finger)"/>
    <property type="match status" value="1"/>
</dbReference>
<accession>A0A5F9CIK0</accession>
<dbReference type="Proteomes" id="UP000001811">
    <property type="component" value="Unplaced"/>
</dbReference>
<evidence type="ECO:0000313" key="8">
    <source>
        <dbReference type="Proteomes" id="UP000001811"/>
    </source>
</evidence>
<dbReference type="PROSITE" id="PS50016">
    <property type="entry name" value="ZF_PHD_2"/>
    <property type="match status" value="1"/>
</dbReference>
<evidence type="ECO:0000256" key="2">
    <source>
        <dbReference type="ARBA" id="ARBA00022771"/>
    </source>
</evidence>
<organism evidence="7 8">
    <name type="scientific">Oryctolagus cuniculus</name>
    <name type="common">Rabbit</name>
    <dbReference type="NCBI Taxonomy" id="9986"/>
    <lineage>
        <taxon>Eukaryota</taxon>
        <taxon>Metazoa</taxon>
        <taxon>Chordata</taxon>
        <taxon>Craniata</taxon>
        <taxon>Vertebrata</taxon>
        <taxon>Euteleostomi</taxon>
        <taxon>Mammalia</taxon>
        <taxon>Eutheria</taxon>
        <taxon>Euarchontoglires</taxon>
        <taxon>Glires</taxon>
        <taxon>Lagomorpha</taxon>
        <taxon>Leporidae</taxon>
        <taxon>Oryctolagus</taxon>
    </lineage>
</organism>
<name>A0A5F9CIK0_RABIT</name>
<evidence type="ECO:0000256" key="5">
    <source>
        <dbReference type="SAM" id="MobiDB-lite"/>
    </source>
</evidence>
<keyword evidence="3" id="KW-0862">Zinc</keyword>
<protein>
    <recommendedName>
        <fullName evidence="6">PHD-type domain-containing protein</fullName>
    </recommendedName>
</protein>
<reference evidence="7" key="2">
    <citation type="submission" date="2025-08" db="UniProtKB">
        <authorList>
            <consortium name="Ensembl"/>
        </authorList>
    </citation>
    <scope>IDENTIFICATION</scope>
    <source>
        <strain evidence="7">Thorbecke</strain>
    </source>
</reference>
<evidence type="ECO:0000256" key="3">
    <source>
        <dbReference type="ARBA" id="ARBA00022833"/>
    </source>
</evidence>
<dbReference type="GeneTree" id="ENSGT00940000161105"/>
<dbReference type="AlphaFoldDB" id="A0A5F9CIK0"/>
<evidence type="ECO:0000259" key="6">
    <source>
        <dbReference type="PROSITE" id="PS50016"/>
    </source>
</evidence>
<reference evidence="7 8" key="1">
    <citation type="journal article" date="2011" name="Nature">
        <title>A high-resolution map of human evolutionary constraint using 29 mammals.</title>
        <authorList>
            <person name="Lindblad-Toh K."/>
            <person name="Garber M."/>
            <person name="Zuk O."/>
            <person name="Lin M.F."/>
            <person name="Parker B.J."/>
            <person name="Washietl S."/>
            <person name="Kheradpour P."/>
            <person name="Ernst J."/>
            <person name="Jordan G."/>
            <person name="Mauceli E."/>
            <person name="Ward L.D."/>
            <person name="Lowe C.B."/>
            <person name="Holloway A.K."/>
            <person name="Clamp M."/>
            <person name="Gnerre S."/>
            <person name="Alfoldi J."/>
            <person name="Beal K."/>
            <person name="Chang J."/>
            <person name="Clawson H."/>
            <person name="Cuff J."/>
            <person name="Di Palma F."/>
            <person name="Fitzgerald S."/>
            <person name="Flicek P."/>
            <person name="Guttman M."/>
            <person name="Hubisz M.J."/>
            <person name="Jaffe D.B."/>
            <person name="Jungreis I."/>
            <person name="Kent W.J."/>
            <person name="Kostka D."/>
            <person name="Lara M."/>
            <person name="Martins A.L."/>
            <person name="Massingham T."/>
            <person name="Moltke I."/>
            <person name="Raney B.J."/>
            <person name="Rasmussen M.D."/>
            <person name="Robinson J."/>
            <person name="Stark A."/>
            <person name="Vilella A.J."/>
            <person name="Wen J."/>
            <person name="Xie X."/>
            <person name="Zody M.C."/>
            <person name="Baldwin J."/>
            <person name="Bloom T."/>
            <person name="Chin C.W."/>
            <person name="Heiman D."/>
            <person name="Nicol R."/>
            <person name="Nusbaum C."/>
            <person name="Young S."/>
            <person name="Wilkinson J."/>
            <person name="Worley K.C."/>
            <person name="Kovar C.L."/>
            <person name="Muzny D.M."/>
            <person name="Gibbs R.A."/>
            <person name="Cree A."/>
            <person name="Dihn H.H."/>
            <person name="Fowler G."/>
            <person name="Jhangiani S."/>
            <person name="Joshi V."/>
            <person name="Lee S."/>
            <person name="Lewis L.R."/>
            <person name="Nazareth L.V."/>
            <person name="Okwuonu G."/>
            <person name="Santibanez J."/>
            <person name="Warren W.C."/>
            <person name="Mardis E.R."/>
            <person name="Weinstock G.M."/>
            <person name="Wilson R.K."/>
            <person name="Delehaunty K."/>
            <person name="Dooling D."/>
            <person name="Fronik C."/>
            <person name="Fulton L."/>
            <person name="Fulton B."/>
            <person name="Graves T."/>
            <person name="Minx P."/>
            <person name="Sodergren E."/>
            <person name="Birney E."/>
            <person name="Margulies E.H."/>
            <person name="Herrero J."/>
            <person name="Green E.D."/>
            <person name="Haussler D."/>
            <person name="Siepel A."/>
            <person name="Goldman N."/>
            <person name="Pollard K.S."/>
            <person name="Pedersen J.S."/>
            <person name="Lander E.S."/>
            <person name="Kellis M."/>
        </authorList>
    </citation>
    <scope>NUCLEOTIDE SEQUENCE [LARGE SCALE GENOMIC DNA]</scope>
    <source>
        <strain evidence="8">Thorbecke</strain>
    </source>
</reference>
<dbReference type="InterPro" id="IPR001965">
    <property type="entry name" value="Znf_PHD"/>
</dbReference>
<evidence type="ECO:0000313" key="7">
    <source>
        <dbReference type="Ensembl" id="ENSOCUP00000033407.1"/>
    </source>
</evidence>
<dbReference type="InterPro" id="IPR019787">
    <property type="entry name" value="Znf_PHD-finger"/>
</dbReference>
<feature type="region of interest" description="Disordered" evidence="5">
    <location>
        <begin position="94"/>
        <end position="118"/>
    </location>
</feature>
<dbReference type="InParanoid" id="A0A5F9CIK0"/>